<dbReference type="AlphaFoldDB" id="A0A1X9LS43"/>
<dbReference type="EMBL" id="CP020715">
    <property type="protein sequence ID" value="ARJ07138.1"/>
    <property type="molecule type" value="Genomic_DNA"/>
</dbReference>
<sequence length="137" mass="14737">MAELDRLDAACRAEPDDIDRQIRLWQAVARLDQWVFVDRGTPGSPRPYAIAAGPGHMLCVYSTPQRARAGALAGGLVAEDASVPMFSVPLPEAIEWALSLGERGVVGVTLDYPQLGAWCPLPNLERLKSARSASAPE</sequence>
<name>A0A1X9LS43_9MICO</name>
<proteinExistence type="predicted"/>
<evidence type="ECO:0000313" key="2">
    <source>
        <dbReference type="Proteomes" id="UP000192775"/>
    </source>
</evidence>
<evidence type="ECO:0000313" key="1">
    <source>
        <dbReference type="EMBL" id="ARJ07138.1"/>
    </source>
</evidence>
<organism evidence="1 2">
    <name type="scientific">Cnuibacter physcomitrellae</name>
    <dbReference type="NCBI Taxonomy" id="1619308"/>
    <lineage>
        <taxon>Bacteria</taxon>
        <taxon>Bacillati</taxon>
        <taxon>Actinomycetota</taxon>
        <taxon>Actinomycetes</taxon>
        <taxon>Micrococcales</taxon>
        <taxon>Microbacteriaceae</taxon>
        <taxon>Cnuibacter</taxon>
    </lineage>
</organism>
<evidence type="ECO:0008006" key="3">
    <source>
        <dbReference type="Google" id="ProtNLM"/>
    </source>
</evidence>
<keyword evidence="2" id="KW-1185">Reference proteome</keyword>
<protein>
    <recommendedName>
        <fullName evidence="3">SseB protein N-terminal domain-containing protein</fullName>
    </recommendedName>
</protein>
<accession>A0A1X9LS43</accession>
<dbReference type="KEGG" id="cphy:B5808_01720"/>
<dbReference type="Proteomes" id="UP000192775">
    <property type="component" value="Chromosome"/>
</dbReference>
<reference evidence="1 2" key="1">
    <citation type="submission" date="2017-04" db="EMBL/GenBank/DDBJ databases">
        <authorList>
            <person name="Afonso C.L."/>
            <person name="Miller P.J."/>
            <person name="Scott M.A."/>
            <person name="Spackman E."/>
            <person name="Goraichik I."/>
            <person name="Dimitrov K.M."/>
            <person name="Suarez D.L."/>
            <person name="Swayne D.E."/>
        </authorList>
    </citation>
    <scope>NUCLEOTIDE SEQUENCE [LARGE SCALE GENOMIC DNA]</scope>
    <source>
        <strain evidence="2">XA(T)</strain>
    </source>
</reference>
<dbReference type="STRING" id="1619308.B5808_01720"/>
<gene>
    <name evidence="1" type="ORF">B5808_01720</name>
</gene>